<dbReference type="eggNOG" id="COG3850">
    <property type="taxonomic scope" value="Bacteria"/>
</dbReference>
<evidence type="ECO:0000256" key="13">
    <source>
        <dbReference type="ARBA" id="ARBA00023012"/>
    </source>
</evidence>
<dbReference type="Pfam" id="PF00512">
    <property type="entry name" value="HisKA"/>
    <property type="match status" value="1"/>
</dbReference>
<evidence type="ECO:0000256" key="6">
    <source>
        <dbReference type="ARBA" id="ARBA00022553"/>
    </source>
</evidence>
<dbReference type="Gene3D" id="3.30.565.10">
    <property type="entry name" value="Histidine kinase-like ATPase, C-terminal domain"/>
    <property type="match status" value="1"/>
</dbReference>
<accession>L0DPR1</accession>
<feature type="transmembrane region" description="Helical" evidence="15">
    <location>
        <begin position="140"/>
        <end position="160"/>
    </location>
</feature>
<keyword evidence="10 18" id="KW-0418">Kinase</keyword>
<keyword evidence="12 15" id="KW-1133">Transmembrane helix</keyword>
<keyword evidence="9" id="KW-0547">Nucleotide-binding</keyword>
<evidence type="ECO:0000256" key="12">
    <source>
        <dbReference type="ARBA" id="ARBA00022989"/>
    </source>
</evidence>
<dbReference type="EC" id="2.7.13.3" evidence="3"/>
<dbReference type="EMBL" id="CP003364">
    <property type="protein sequence ID" value="AGA30833.1"/>
    <property type="molecule type" value="Genomic_DNA"/>
</dbReference>
<proteinExistence type="predicted"/>
<keyword evidence="5" id="KW-0997">Cell inner membrane</keyword>
<reference evidence="18 19" key="1">
    <citation type="submission" date="2012-02" db="EMBL/GenBank/DDBJ databases">
        <title>Complete sequence of chromosome of Singulisphaera acidiphila DSM 18658.</title>
        <authorList>
            <consortium name="US DOE Joint Genome Institute (JGI-PGF)"/>
            <person name="Lucas S."/>
            <person name="Copeland A."/>
            <person name="Lapidus A."/>
            <person name="Glavina del Rio T."/>
            <person name="Dalin E."/>
            <person name="Tice H."/>
            <person name="Bruce D."/>
            <person name="Goodwin L."/>
            <person name="Pitluck S."/>
            <person name="Peters L."/>
            <person name="Ovchinnikova G."/>
            <person name="Chertkov O."/>
            <person name="Kyrpides N."/>
            <person name="Mavromatis K."/>
            <person name="Ivanova N."/>
            <person name="Brettin T."/>
            <person name="Detter J.C."/>
            <person name="Han C."/>
            <person name="Larimer F."/>
            <person name="Land M."/>
            <person name="Hauser L."/>
            <person name="Markowitz V."/>
            <person name="Cheng J.-F."/>
            <person name="Hugenholtz P."/>
            <person name="Woyke T."/>
            <person name="Wu D."/>
            <person name="Tindall B."/>
            <person name="Pomrenke H."/>
            <person name="Brambilla E."/>
            <person name="Klenk H.-P."/>
            <person name="Eisen J.A."/>
        </authorList>
    </citation>
    <scope>NUCLEOTIDE SEQUENCE [LARGE SCALE GENOMIC DNA]</scope>
    <source>
        <strain evidence="19">ATCC BAA-1392 / DSM 18658 / VKM B-2454 / MOB10</strain>
    </source>
</reference>
<keyword evidence="13" id="KW-0902">Two-component regulatory system</keyword>
<dbReference type="SUPFAM" id="SSF47384">
    <property type="entry name" value="Homodimeric domain of signal transducing histidine kinase"/>
    <property type="match status" value="1"/>
</dbReference>
<dbReference type="GO" id="GO:0000155">
    <property type="term" value="F:phosphorelay sensor kinase activity"/>
    <property type="evidence" value="ECO:0007669"/>
    <property type="project" value="InterPro"/>
</dbReference>
<dbReference type="NCBIfam" id="TIGR01386">
    <property type="entry name" value="cztS_silS_copS"/>
    <property type="match status" value="1"/>
</dbReference>
<keyword evidence="14 15" id="KW-0472">Membrane</keyword>
<keyword evidence="4" id="KW-1003">Cell membrane</keyword>
<dbReference type="Pfam" id="PF02518">
    <property type="entry name" value="HATPase_c"/>
    <property type="match status" value="1"/>
</dbReference>
<comment type="catalytic activity">
    <reaction evidence="1">
        <text>ATP + protein L-histidine = ADP + protein N-phospho-L-histidine.</text>
        <dbReference type="EC" id="2.7.13.3"/>
    </reaction>
</comment>
<dbReference type="HOGENOM" id="CLU_000445_89_6_0"/>
<dbReference type="InterPro" id="IPR036097">
    <property type="entry name" value="HisK_dim/P_sf"/>
</dbReference>
<dbReference type="Gene3D" id="1.10.287.130">
    <property type="match status" value="1"/>
</dbReference>
<dbReference type="SMART" id="SM00304">
    <property type="entry name" value="HAMP"/>
    <property type="match status" value="1"/>
</dbReference>
<dbReference type="SMART" id="SM00387">
    <property type="entry name" value="HATPase_c"/>
    <property type="match status" value="1"/>
</dbReference>
<dbReference type="InterPro" id="IPR004358">
    <property type="entry name" value="Sig_transdc_His_kin-like_C"/>
</dbReference>
<evidence type="ECO:0000256" key="11">
    <source>
        <dbReference type="ARBA" id="ARBA00022840"/>
    </source>
</evidence>
<dbReference type="InterPro" id="IPR036890">
    <property type="entry name" value="HATPase_C_sf"/>
</dbReference>
<keyword evidence="6" id="KW-0597">Phosphoprotein</keyword>
<keyword evidence="11" id="KW-0067">ATP-binding</keyword>
<dbReference type="Gene3D" id="6.10.340.10">
    <property type="match status" value="1"/>
</dbReference>
<evidence type="ECO:0000256" key="14">
    <source>
        <dbReference type="ARBA" id="ARBA00023136"/>
    </source>
</evidence>
<evidence type="ECO:0000256" key="15">
    <source>
        <dbReference type="SAM" id="Phobius"/>
    </source>
</evidence>
<feature type="domain" description="Histidine kinase" evidence="16">
    <location>
        <begin position="222"/>
        <end position="437"/>
    </location>
</feature>
<protein>
    <recommendedName>
        <fullName evidence="3">histidine kinase</fullName>
        <ecNumber evidence="3">2.7.13.3</ecNumber>
    </recommendedName>
</protein>
<organism evidence="18 19">
    <name type="scientific">Singulisphaera acidiphila (strain ATCC BAA-1392 / DSM 18658 / VKM B-2454 / MOB10)</name>
    <dbReference type="NCBI Taxonomy" id="886293"/>
    <lineage>
        <taxon>Bacteria</taxon>
        <taxon>Pseudomonadati</taxon>
        <taxon>Planctomycetota</taxon>
        <taxon>Planctomycetia</taxon>
        <taxon>Isosphaerales</taxon>
        <taxon>Isosphaeraceae</taxon>
        <taxon>Singulisphaera</taxon>
    </lineage>
</organism>
<dbReference type="CDD" id="cd00082">
    <property type="entry name" value="HisKA"/>
    <property type="match status" value="1"/>
</dbReference>
<evidence type="ECO:0000256" key="2">
    <source>
        <dbReference type="ARBA" id="ARBA00004533"/>
    </source>
</evidence>
<name>L0DPR1_SINAD</name>
<dbReference type="Proteomes" id="UP000010798">
    <property type="component" value="Chromosome"/>
</dbReference>
<dbReference type="GO" id="GO:0005524">
    <property type="term" value="F:ATP binding"/>
    <property type="evidence" value="ECO:0007669"/>
    <property type="project" value="UniProtKB-KW"/>
</dbReference>
<dbReference type="eggNOG" id="COG5002">
    <property type="taxonomic scope" value="Bacteria"/>
</dbReference>
<evidence type="ECO:0000256" key="4">
    <source>
        <dbReference type="ARBA" id="ARBA00022475"/>
    </source>
</evidence>
<evidence type="ECO:0000256" key="3">
    <source>
        <dbReference type="ARBA" id="ARBA00012438"/>
    </source>
</evidence>
<dbReference type="PROSITE" id="PS50109">
    <property type="entry name" value="HIS_KIN"/>
    <property type="match status" value="1"/>
</dbReference>
<keyword evidence="7" id="KW-0808">Transferase</keyword>
<dbReference type="InterPro" id="IPR003660">
    <property type="entry name" value="HAMP_dom"/>
</dbReference>
<dbReference type="PRINTS" id="PR00344">
    <property type="entry name" value="BCTRLSENSOR"/>
</dbReference>
<dbReference type="CDD" id="cd06225">
    <property type="entry name" value="HAMP"/>
    <property type="match status" value="1"/>
</dbReference>
<dbReference type="InterPro" id="IPR050428">
    <property type="entry name" value="TCS_sensor_his_kinase"/>
</dbReference>
<dbReference type="PANTHER" id="PTHR45436:SF9">
    <property type="entry name" value="SENSOR PROTEIN"/>
    <property type="match status" value="1"/>
</dbReference>
<evidence type="ECO:0000313" key="19">
    <source>
        <dbReference type="Proteomes" id="UP000010798"/>
    </source>
</evidence>
<dbReference type="AlphaFoldDB" id="L0DPR1"/>
<evidence type="ECO:0000256" key="5">
    <source>
        <dbReference type="ARBA" id="ARBA00022519"/>
    </source>
</evidence>
<comment type="subcellular location">
    <subcellularLocation>
        <location evidence="2">Cell inner membrane</location>
    </subcellularLocation>
</comment>
<evidence type="ECO:0000256" key="8">
    <source>
        <dbReference type="ARBA" id="ARBA00022692"/>
    </source>
</evidence>
<dbReference type="GO" id="GO:0005886">
    <property type="term" value="C:plasma membrane"/>
    <property type="evidence" value="ECO:0007669"/>
    <property type="project" value="UniProtKB-SubCell"/>
</dbReference>
<evidence type="ECO:0000313" key="18">
    <source>
        <dbReference type="EMBL" id="AGA30833.1"/>
    </source>
</evidence>
<dbReference type="InterPro" id="IPR006290">
    <property type="entry name" value="CztS_silS_copS"/>
</dbReference>
<dbReference type="KEGG" id="saci:Sinac_6763"/>
<dbReference type="FunFam" id="3.30.565.10:FF:000006">
    <property type="entry name" value="Sensor histidine kinase WalK"/>
    <property type="match status" value="1"/>
</dbReference>
<evidence type="ECO:0000259" key="16">
    <source>
        <dbReference type="PROSITE" id="PS50109"/>
    </source>
</evidence>
<evidence type="ECO:0000256" key="1">
    <source>
        <dbReference type="ARBA" id="ARBA00000085"/>
    </source>
</evidence>
<dbReference type="SMART" id="SM00388">
    <property type="entry name" value="HisKA"/>
    <property type="match status" value="1"/>
</dbReference>
<dbReference type="PROSITE" id="PS50885">
    <property type="entry name" value="HAMP"/>
    <property type="match status" value="1"/>
</dbReference>
<dbReference type="PANTHER" id="PTHR45436">
    <property type="entry name" value="SENSOR HISTIDINE KINASE YKOH"/>
    <property type="match status" value="1"/>
</dbReference>
<dbReference type="SUPFAM" id="SSF158472">
    <property type="entry name" value="HAMP domain-like"/>
    <property type="match status" value="1"/>
</dbReference>
<evidence type="ECO:0000256" key="10">
    <source>
        <dbReference type="ARBA" id="ARBA00022777"/>
    </source>
</evidence>
<dbReference type="STRING" id="886293.Sinac_6763"/>
<dbReference type="InterPro" id="IPR003594">
    <property type="entry name" value="HATPase_dom"/>
</dbReference>
<dbReference type="SUPFAM" id="SSF55874">
    <property type="entry name" value="ATPase domain of HSP90 chaperone/DNA topoisomerase II/histidine kinase"/>
    <property type="match status" value="1"/>
</dbReference>
<feature type="domain" description="HAMP" evidence="17">
    <location>
        <begin position="161"/>
        <end position="214"/>
    </location>
</feature>
<keyword evidence="19" id="KW-1185">Reference proteome</keyword>
<evidence type="ECO:0000256" key="7">
    <source>
        <dbReference type="ARBA" id="ARBA00022679"/>
    </source>
</evidence>
<dbReference type="Pfam" id="PF00672">
    <property type="entry name" value="HAMP"/>
    <property type="match status" value="1"/>
</dbReference>
<evidence type="ECO:0000256" key="9">
    <source>
        <dbReference type="ARBA" id="ARBA00022741"/>
    </source>
</evidence>
<dbReference type="InterPro" id="IPR003661">
    <property type="entry name" value="HisK_dim/P_dom"/>
</dbReference>
<dbReference type="InterPro" id="IPR005467">
    <property type="entry name" value="His_kinase_dom"/>
</dbReference>
<evidence type="ECO:0000259" key="17">
    <source>
        <dbReference type="PROSITE" id="PS50885"/>
    </source>
</evidence>
<gene>
    <name evidence="18" type="ordered locus">Sinac_6763</name>
</gene>
<sequence length="445" mass="48196">MGGRMAAWYAGSAAVLLVLGTTSLYLTIAASLDAEVDAWLGYSTEYLGKDQPRTGKLPDKDELGGDDFRIRDEDGHILFETPAAADRIPSVLVPGAAGVEYRTAAGRWVRALSRRVGGRTYEVASDRTHELGLLALYRRYMLVVMIMGVAVSSVVGIVLIRRGLRPLKEIAATAHRIGPKELGERIAVEELPAELADLGRTFNVMLDRLQGSFGRLVRFSGDIAHELRTPVHAIRNVSEVALATSRTREEDREALAACLESAAGLSRLIERLLFLARADDPRTVLELEAFEMGGELEAIREFYEPSATEAGVDLVVDAPDCLVCRLDRTLFQRAIGNLLTNALTHTPAGGRVTVTASVEGKTLFVSVSDTGIGVAEEHLPHLFDRFYRPDRARTAGQGVGLGLSIVKSIVELHRGRPSVASRPGEGTVVTMHFPAYGDDETVISA</sequence>
<keyword evidence="8 15" id="KW-0812">Transmembrane</keyword>